<sequence length="516" mass="59863">KVQLRNKVTGIRKVIKTSVSEEIRNSVKQENKLKKRERGQTSVSRKERNKEIEGATTKKRNTSQAEDKLTASGKRKRYRKGSKEKGRSINHSEWAPKSSKLASRSSGVAVGSMRTVMKTARTIKGVIEKLRQNSGHTEDFLAILNRLTKLLQEENESTAKFGARLESMRSQAANKIDRCRSREDIVHRREREHARIRLATYGEELQVEESVKKPNKETIGEEPLVFTFTNDAANIDQGGPKCYRCGKVGHFIRNCSVQNERRQQVRRGSYNPRGTGQLYRNNSRNNASNCDNRRSYGNNYYANNDQAGRAYQENRSSSRQMCSNEELKSEIASVEEKYEEYETIVLNEMEIMKSVSTTRQSITLFDVWRASEEQMSIYCRCAEFGSVLEKKLRHTDYFKEELREKVKRALRRKKMTDTVKEELEKVKFLRHLQGHELDRVMSYLEIEDLDTMRLCGRYNVSKNNALTSGHHYRALTVGTAHHQQQQQWVRRKSGKRQHRDTIQPSEEIKPGKTCNQ</sequence>
<dbReference type="Proteomes" id="UP000826195">
    <property type="component" value="Unassembled WGS sequence"/>
</dbReference>
<dbReference type="SMART" id="SM00343">
    <property type="entry name" value="ZnF_C2HC"/>
    <property type="match status" value="1"/>
</dbReference>
<feature type="compositionally biased region" description="Basic and acidic residues" evidence="2">
    <location>
        <begin position="44"/>
        <end position="53"/>
    </location>
</feature>
<protein>
    <recommendedName>
        <fullName evidence="3">CCHC-type domain-containing protein</fullName>
    </recommendedName>
</protein>
<keyword evidence="1" id="KW-0862">Zinc</keyword>
<feature type="region of interest" description="Disordered" evidence="2">
    <location>
        <begin position="20"/>
        <end position="110"/>
    </location>
</feature>
<comment type="caution">
    <text evidence="4">The sequence shown here is derived from an EMBL/GenBank/DDBJ whole genome shotgun (WGS) entry which is preliminary data.</text>
</comment>
<dbReference type="Gene3D" id="4.10.60.10">
    <property type="entry name" value="Zinc finger, CCHC-type"/>
    <property type="match status" value="1"/>
</dbReference>
<dbReference type="GO" id="GO:0003676">
    <property type="term" value="F:nucleic acid binding"/>
    <property type="evidence" value="ECO:0007669"/>
    <property type="project" value="InterPro"/>
</dbReference>
<evidence type="ECO:0000313" key="4">
    <source>
        <dbReference type="EMBL" id="KAH0546732.1"/>
    </source>
</evidence>
<gene>
    <name evidence="4" type="ORF">KQX54_014412</name>
</gene>
<reference evidence="4 5" key="1">
    <citation type="journal article" date="2021" name="J. Hered.">
        <title>A chromosome-level genome assembly of the parasitoid wasp, Cotesia glomerata (Hymenoptera: Braconidae).</title>
        <authorList>
            <person name="Pinto B.J."/>
            <person name="Weis J.J."/>
            <person name="Gamble T."/>
            <person name="Ode P.J."/>
            <person name="Paul R."/>
            <person name="Zaspel J.M."/>
        </authorList>
    </citation>
    <scope>NUCLEOTIDE SEQUENCE [LARGE SCALE GENOMIC DNA]</scope>
    <source>
        <strain evidence="4">CgM1</strain>
    </source>
</reference>
<evidence type="ECO:0000313" key="5">
    <source>
        <dbReference type="Proteomes" id="UP000826195"/>
    </source>
</evidence>
<name>A0AAV7HRE7_COTGL</name>
<feature type="domain" description="CCHC-type" evidence="3">
    <location>
        <begin position="241"/>
        <end position="255"/>
    </location>
</feature>
<dbReference type="EMBL" id="JAHXZJ010002237">
    <property type="protein sequence ID" value="KAH0546732.1"/>
    <property type="molecule type" value="Genomic_DNA"/>
</dbReference>
<keyword evidence="1" id="KW-0479">Metal-binding</keyword>
<proteinExistence type="predicted"/>
<keyword evidence="5" id="KW-1185">Reference proteome</keyword>
<dbReference type="InterPro" id="IPR036875">
    <property type="entry name" value="Znf_CCHC_sf"/>
</dbReference>
<evidence type="ECO:0000256" key="1">
    <source>
        <dbReference type="PROSITE-ProRule" id="PRU00047"/>
    </source>
</evidence>
<keyword evidence="1" id="KW-0863">Zinc-finger</keyword>
<dbReference type="PROSITE" id="PS50158">
    <property type="entry name" value="ZF_CCHC"/>
    <property type="match status" value="1"/>
</dbReference>
<dbReference type="Pfam" id="PF00098">
    <property type="entry name" value="zf-CCHC"/>
    <property type="match status" value="1"/>
</dbReference>
<feature type="region of interest" description="Disordered" evidence="2">
    <location>
        <begin position="488"/>
        <end position="516"/>
    </location>
</feature>
<dbReference type="InterPro" id="IPR001878">
    <property type="entry name" value="Znf_CCHC"/>
</dbReference>
<feature type="compositionally biased region" description="Basic and acidic residues" evidence="2">
    <location>
        <begin position="20"/>
        <end position="32"/>
    </location>
</feature>
<organism evidence="4 5">
    <name type="scientific">Cotesia glomerata</name>
    <name type="common">Lepidopteran parasitic wasp</name>
    <name type="synonym">Apanteles glomeratus</name>
    <dbReference type="NCBI Taxonomy" id="32391"/>
    <lineage>
        <taxon>Eukaryota</taxon>
        <taxon>Metazoa</taxon>
        <taxon>Ecdysozoa</taxon>
        <taxon>Arthropoda</taxon>
        <taxon>Hexapoda</taxon>
        <taxon>Insecta</taxon>
        <taxon>Pterygota</taxon>
        <taxon>Neoptera</taxon>
        <taxon>Endopterygota</taxon>
        <taxon>Hymenoptera</taxon>
        <taxon>Apocrita</taxon>
        <taxon>Ichneumonoidea</taxon>
        <taxon>Braconidae</taxon>
        <taxon>Microgastrinae</taxon>
        <taxon>Cotesia</taxon>
    </lineage>
</organism>
<accession>A0AAV7HRE7</accession>
<feature type="compositionally biased region" description="Basic residues" evidence="2">
    <location>
        <begin position="489"/>
        <end position="498"/>
    </location>
</feature>
<evidence type="ECO:0000259" key="3">
    <source>
        <dbReference type="PROSITE" id="PS50158"/>
    </source>
</evidence>
<dbReference type="SUPFAM" id="SSF57756">
    <property type="entry name" value="Retrovirus zinc finger-like domains"/>
    <property type="match status" value="1"/>
</dbReference>
<dbReference type="AlphaFoldDB" id="A0AAV7HRE7"/>
<feature type="compositionally biased region" description="Low complexity" evidence="2">
    <location>
        <begin position="280"/>
        <end position="290"/>
    </location>
</feature>
<dbReference type="GO" id="GO:0008270">
    <property type="term" value="F:zinc ion binding"/>
    <property type="evidence" value="ECO:0007669"/>
    <property type="project" value="UniProtKB-KW"/>
</dbReference>
<evidence type="ECO:0000256" key="2">
    <source>
        <dbReference type="SAM" id="MobiDB-lite"/>
    </source>
</evidence>
<feature type="non-terminal residue" evidence="4">
    <location>
        <position position="1"/>
    </location>
</feature>
<feature type="region of interest" description="Disordered" evidence="2">
    <location>
        <begin position="261"/>
        <end position="296"/>
    </location>
</feature>